<keyword evidence="1" id="KW-0472">Membrane</keyword>
<proteinExistence type="predicted"/>
<feature type="transmembrane region" description="Helical" evidence="1">
    <location>
        <begin position="12"/>
        <end position="32"/>
    </location>
</feature>
<dbReference type="AlphaFoldDB" id="A0A3B3SLS4"/>
<dbReference type="OrthoDB" id="9304762at2759"/>
<dbReference type="InterPro" id="IPR031486">
    <property type="entry name" value="TMEM215"/>
</dbReference>
<protein>
    <submittedName>
        <fullName evidence="2">Transmembrane protein 215</fullName>
    </submittedName>
</protein>
<sequence length="214" mass="23398">MTARLDDIRPRTGMVVALASIFLVFGFMFTVSGVKGETLGDVPLIAIGPAICLPGVAAIFIANATKGCTVSPFRDGWLCKRGRPRREDGRSCVDLKALHSCKKARSGEDSVSTTTVGETSQLVRDVERDEVLRYLQDCYPSSTFLETSDKSGSYALDRLCPSQESTLNEAARYTAVQAPYDSIVVSSLYKSNSYGSYCCYIPPRDFSWDVETVV</sequence>
<name>A0A3B3SLS4_9TELE</name>
<evidence type="ECO:0000313" key="3">
    <source>
        <dbReference type="Proteomes" id="UP000261540"/>
    </source>
</evidence>
<keyword evidence="1" id="KW-0812">Transmembrane</keyword>
<reference evidence="2" key="2">
    <citation type="submission" date="2025-09" db="UniProtKB">
        <authorList>
            <consortium name="Ensembl"/>
        </authorList>
    </citation>
    <scope>IDENTIFICATION</scope>
</reference>
<dbReference type="Ensembl" id="ENSPKIT00000011845.1">
    <property type="protein sequence ID" value="ENSPKIP00000031006.1"/>
    <property type="gene ID" value="ENSPKIG00000011679.1"/>
</dbReference>
<reference evidence="2" key="1">
    <citation type="submission" date="2025-08" db="UniProtKB">
        <authorList>
            <consortium name="Ensembl"/>
        </authorList>
    </citation>
    <scope>IDENTIFICATION</scope>
</reference>
<accession>A0A3B3SLS4</accession>
<keyword evidence="3" id="KW-1185">Reference proteome</keyword>
<feature type="transmembrane region" description="Helical" evidence="1">
    <location>
        <begin position="44"/>
        <end position="64"/>
    </location>
</feature>
<dbReference type="STRING" id="1676925.ENSPKIP00000031006"/>
<dbReference type="Proteomes" id="UP000261540">
    <property type="component" value="Unplaced"/>
</dbReference>
<keyword evidence="1" id="KW-1133">Transmembrane helix</keyword>
<dbReference type="PANTHER" id="PTHR31922">
    <property type="entry name" value="TRANSMEMBRANE PROTEIN 215"/>
    <property type="match status" value="1"/>
</dbReference>
<organism evidence="2 3">
    <name type="scientific">Paramormyrops kingsleyae</name>
    <dbReference type="NCBI Taxonomy" id="1676925"/>
    <lineage>
        <taxon>Eukaryota</taxon>
        <taxon>Metazoa</taxon>
        <taxon>Chordata</taxon>
        <taxon>Craniata</taxon>
        <taxon>Vertebrata</taxon>
        <taxon>Euteleostomi</taxon>
        <taxon>Actinopterygii</taxon>
        <taxon>Neopterygii</taxon>
        <taxon>Teleostei</taxon>
        <taxon>Osteoglossocephala</taxon>
        <taxon>Osteoglossomorpha</taxon>
        <taxon>Osteoglossiformes</taxon>
        <taxon>Mormyridae</taxon>
        <taxon>Paramormyrops</taxon>
    </lineage>
</organism>
<evidence type="ECO:0000256" key="1">
    <source>
        <dbReference type="SAM" id="Phobius"/>
    </source>
</evidence>
<dbReference type="Pfam" id="PF15746">
    <property type="entry name" value="TMEM215"/>
    <property type="match status" value="1"/>
</dbReference>
<evidence type="ECO:0000313" key="2">
    <source>
        <dbReference type="Ensembl" id="ENSPKIP00000031006.1"/>
    </source>
</evidence>
<dbReference type="PANTHER" id="PTHR31922:SF2">
    <property type="entry name" value="TRANSMEMBRANE PROTEIN 215"/>
    <property type="match status" value="1"/>
</dbReference>
<dbReference type="GeneTree" id="ENSGT00390000006684"/>